<dbReference type="Proteomes" id="UP000663879">
    <property type="component" value="Unassembled WGS sequence"/>
</dbReference>
<name>A0A813UGB4_9BILA</name>
<keyword evidence="5" id="KW-1185">Reference proteome</keyword>
<evidence type="ECO:0000256" key="2">
    <source>
        <dbReference type="SAM" id="SignalP"/>
    </source>
</evidence>
<gene>
    <name evidence="4" type="ORF">OXX778_LOCUS7570</name>
</gene>
<comment type="caution">
    <text evidence="4">The sequence shown here is derived from an EMBL/GenBank/DDBJ whole genome shotgun (WGS) entry which is preliminary data.</text>
</comment>
<proteinExistence type="predicted"/>
<accession>A0A813UGB4</accession>
<dbReference type="GO" id="GO:0005793">
    <property type="term" value="C:endoplasmic reticulum-Golgi intermediate compartment"/>
    <property type="evidence" value="ECO:0007669"/>
    <property type="project" value="TreeGrafter"/>
</dbReference>
<reference evidence="4" key="1">
    <citation type="submission" date="2021-02" db="EMBL/GenBank/DDBJ databases">
        <authorList>
            <person name="Nowell W R."/>
        </authorList>
    </citation>
    <scope>NUCLEOTIDE SEQUENCE</scope>
    <source>
        <strain evidence="4">Ploen Becks lab</strain>
    </source>
</reference>
<organism evidence="4 5">
    <name type="scientific">Brachionus calyciflorus</name>
    <dbReference type="NCBI Taxonomy" id="104777"/>
    <lineage>
        <taxon>Eukaryota</taxon>
        <taxon>Metazoa</taxon>
        <taxon>Spiralia</taxon>
        <taxon>Gnathifera</taxon>
        <taxon>Rotifera</taxon>
        <taxon>Eurotatoria</taxon>
        <taxon>Monogononta</taxon>
        <taxon>Pseudotrocha</taxon>
        <taxon>Ploima</taxon>
        <taxon>Brachionidae</taxon>
        <taxon>Brachionus</taxon>
    </lineage>
</organism>
<dbReference type="SUPFAM" id="SSF52833">
    <property type="entry name" value="Thioredoxin-like"/>
    <property type="match status" value="3"/>
</dbReference>
<evidence type="ECO:0000256" key="1">
    <source>
        <dbReference type="SAM" id="MobiDB-lite"/>
    </source>
</evidence>
<dbReference type="GO" id="GO:0003756">
    <property type="term" value="F:protein disulfide isomerase activity"/>
    <property type="evidence" value="ECO:0007669"/>
    <property type="project" value="TreeGrafter"/>
</dbReference>
<dbReference type="InterPro" id="IPR052643">
    <property type="entry name" value="ERP44"/>
</dbReference>
<feature type="region of interest" description="Disordered" evidence="1">
    <location>
        <begin position="349"/>
        <end position="399"/>
    </location>
</feature>
<dbReference type="PANTHER" id="PTHR46295">
    <property type="entry name" value="ENDOPLASMIC RETICULUM RESIDENT PROTEIN 44"/>
    <property type="match status" value="1"/>
</dbReference>
<feature type="chain" id="PRO_5032547664" description="Thioredoxin domain-containing protein" evidence="2">
    <location>
        <begin position="22"/>
        <end position="416"/>
    </location>
</feature>
<keyword evidence="2" id="KW-0732">Signal</keyword>
<feature type="signal peptide" evidence="2">
    <location>
        <begin position="1"/>
        <end position="21"/>
    </location>
</feature>
<dbReference type="OrthoDB" id="294696at2759"/>
<evidence type="ECO:0000259" key="3">
    <source>
        <dbReference type="PROSITE" id="PS51352"/>
    </source>
</evidence>
<feature type="domain" description="Thioredoxin" evidence="3">
    <location>
        <begin position="1"/>
        <end position="132"/>
    </location>
</feature>
<dbReference type="Pfam" id="PF00085">
    <property type="entry name" value="Thioredoxin"/>
    <property type="match status" value="1"/>
</dbReference>
<feature type="compositionally biased region" description="Basic and acidic residues" evidence="1">
    <location>
        <begin position="378"/>
        <end position="388"/>
    </location>
</feature>
<dbReference type="InterPro" id="IPR013766">
    <property type="entry name" value="Thioredoxin_domain"/>
</dbReference>
<dbReference type="Gene3D" id="3.40.30.10">
    <property type="entry name" value="Glutaredoxin"/>
    <property type="match status" value="3"/>
</dbReference>
<sequence length="416" mass="47541">MNVDFKIFLLILVSLVSNVYSGALQLNGQNYDSTLAGHELVFVNFYASWCRFSQMLEPIFNEFADKVAAEIPDGRVSVARVDCEAEGTIALNNHVNKYPTLKLFRYGIPVKKEYRGARSAEAFLNYVKAQLENPIKVVKTYPEYSSALNDKKKQMVIGYFLSDQSELFKTFTKLSSFLRDSCSFIAVVAEQNAIRRDNPEQISFKKDIEQQEVVYNGDLNQYDALYAWANEKCTPLVREITFENAEELTEEGLPFLILFHKPEDTDSLRIFENEVAKQLGHYKNTINAVHADGNKFSHPLHHLGKSVSDLPVLAIDSFRHMYLFPDYNKLTKDNYLAKFVEDLHSGKLHREFHNGPDPTQEPPKVEQVDLNANNHLPKLGEEQKHNKPDSSTPPESVFVKLAPSENRYSIKYEGEL</sequence>
<evidence type="ECO:0000313" key="4">
    <source>
        <dbReference type="EMBL" id="CAF0823024.1"/>
    </source>
</evidence>
<dbReference type="PROSITE" id="PS51352">
    <property type="entry name" value="THIOREDOXIN_2"/>
    <property type="match status" value="1"/>
</dbReference>
<dbReference type="GO" id="GO:0005789">
    <property type="term" value="C:endoplasmic reticulum membrane"/>
    <property type="evidence" value="ECO:0007669"/>
    <property type="project" value="TreeGrafter"/>
</dbReference>
<dbReference type="GO" id="GO:0006457">
    <property type="term" value="P:protein folding"/>
    <property type="evidence" value="ECO:0007669"/>
    <property type="project" value="TreeGrafter"/>
</dbReference>
<dbReference type="EMBL" id="CAJNOC010000973">
    <property type="protein sequence ID" value="CAF0823024.1"/>
    <property type="molecule type" value="Genomic_DNA"/>
</dbReference>
<dbReference type="Pfam" id="PF13848">
    <property type="entry name" value="Thioredoxin_6"/>
    <property type="match status" value="1"/>
</dbReference>
<dbReference type="AlphaFoldDB" id="A0A813UGB4"/>
<protein>
    <recommendedName>
        <fullName evidence="3">Thioredoxin domain-containing protein</fullName>
    </recommendedName>
</protein>
<dbReference type="InterPro" id="IPR036249">
    <property type="entry name" value="Thioredoxin-like_sf"/>
</dbReference>
<dbReference type="PANTHER" id="PTHR46295:SF1">
    <property type="entry name" value="ENDOPLASMIC RETICULUM RESIDENT PROTEIN 44"/>
    <property type="match status" value="1"/>
</dbReference>
<evidence type="ECO:0000313" key="5">
    <source>
        <dbReference type="Proteomes" id="UP000663879"/>
    </source>
</evidence>